<dbReference type="SUPFAM" id="SSF53335">
    <property type="entry name" value="S-adenosyl-L-methionine-dependent methyltransferases"/>
    <property type="match status" value="1"/>
</dbReference>
<dbReference type="Pfam" id="PF00145">
    <property type="entry name" value="DNA_methylase"/>
    <property type="match status" value="1"/>
</dbReference>
<evidence type="ECO:0000256" key="1">
    <source>
        <dbReference type="ARBA" id="ARBA00022603"/>
    </source>
</evidence>
<evidence type="ECO:0008006" key="4">
    <source>
        <dbReference type="Google" id="ProtNLM"/>
    </source>
</evidence>
<reference evidence="3" key="1">
    <citation type="journal article" date="2014" name="Front. Microbiol.">
        <title>High frequency of phylogenetically diverse reductive dehalogenase-homologous genes in deep subseafloor sedimentary metagenomes.</title>
        <authorList>
            <person name="Kawai M."/>
            <person name="Futagami T."/>
            <person name="Toyoda A."/>
            <person name="Takaki Y."/>
            <person name="Nishi S."/>
            <person name="Hori S."/>
            <person name="Arai W."/>
            <person name="Tsubouchi T."/>
            <person name="Morono Y."/>
            <person name="Uchiyama I."/>
            <person name="Ito T."/>
            <person name="Fujiyama A."/>
            <person name="Inagaki F."/>
            <person name="Takami H."/>
        </authorList>
    </citation>
    <scope>NUCLEOTIDE SEQUENCE</scope>
    <source>
        <strain evidence="3">Expedition CK06-06</strain>
    </source>
</reference>
<dbReference type="GO" id="GO:0008168">
    <property type="term" value="F:methyltransferase activity"/>
    <property type="evidence" value="ECO:0007669"/>
    <property type="project" value="UniProtKB-KW"/>
</dbReference>
<evidence type="ECO:0000313" key="3">
    <source>
        <dbReference type="EMBL" id="GAF79991.1"/>
    </source>
</evidence>
<gene>
    <name evidence="3" type="ORF">S01H1_13938</name>
</gene>
<evidence type="ECO:0000256" key="2">
    <source>
        <dbReference type="ARBA" id="ARBA00022679"/>
    </source>
</evidence>
<sequence>MAIEEIPTSASFTLGSLVNSGSLLSFITQGHTLVIRNQVKMYDDQIRDFAKAPEKYTSQEGDLLEFGLDFSINSLFEAKVVRNKYIKSQDLSSYYKVETYGKKLNRLLKDIVGETNNIALDSIIDYMLEDFPKANVLEELFVIQRTGHTRKVLWETFTKTISFAFDFIKTSKDFRSSSIFSSAFNITLKEYTYPEVYPKRKPSTALKKKDIKIFTDYLRVFRSLFLFIDRGLSRLFFENTEGVFKSIMFGDIGIPQKDQRSFTFIDLFAGVGSFRKSFQNAGGKCVWTNDFNPPSLTMYEENFDVDDDEMYRGKIEERRGKYDNCIETPDRLDASKEYMESLIPELQEWQKDKPRPKGVFEPKPKIPAKFDVLL</sequence>
<dbReference type="GO" id="GO:0032259">
    <property type="term" value="P:methylation"/>
    <property type="evidence" value="ECO:0007669"/>
    <property type="project" value="UniProtKB-KW"/>
</dbReference>
<comment type="caution">
    <text evidence="3">The sequence shown here is derived from an EMBL/GenBank/DDBJ whole genome shotgun (WGS) entry which is preliminary data.</text>
</comment>
<protein>
    <recommendedName>
        <fullName evidence="4">DNA (cytosine-5-)-methyltransferase</fullName>
    </recommendedName>
</protein>
<dbReference type="Gene3D" id="3.40.50.150">
    <property type="entry name" value="Vaccinia Virus protein VP39"/>
    <property type="match status" value="1"/>
</dbReference>
<dbReference type="InterPro" id="IPR029063">
    <property type="entry name" value="SAM-dependent_MTases_sf"/>
</dbReference>
<keyword evidence="2" id="KW-0808">Transferase</keyword>
<name>X0SY07_9ZZZZ</name>
<accession>X0SY07</accession>
<dbReference type="EMBL" id="BARS01007217">
    <property type="protein sequence ID" value="GAF79991.1"/>
    <property type="molecule type" value="Genomic_DNA"/>
</dbReference>
<dbReference type="AlphaFoldDB" id="X0SY07"/>
<feature type="non-terminal residue" evidence="3">
    <location>
        <position position="374"/>
    </location>
</feature>
<proteinExistence type="predicted"/>
<dbReference type="InterPro" id="IPR001525">
    <property type="entry name" value="C5_MeTfrase"/>
</dbReference>
<keyword evidence="1" id="KW-0489">Methyltransferase</keyword>
<organism evidence="3">
    <name type="scientific">marine sediment metagenome</name>
    <dbReference type="NCBI Taxonomy" id="412755"/>
    <lineage>
        <taxon>unclassified sequences</taxon>
        <taxon>metagenomes</taxon>
        <taxon>ecological metagenomes</taxon>
    </lineage>
</organism>